<evidence type="ECO:0000256" key="4">
    <source>
        <dbReference type="ARBA" id="ARBA00022803"/>
    </source>
</evidence>
<dbReference type="GO" id="GO:0005737">
    <property type="term" value="C:cytoplasm"/>
    <property type="evidence" value="ECO:0007669"/>
    <property type="project" value="UniProtKB-SubCell"/>
</dbReference>
<evidence type="ECO:0000256" key="6">
    <source>
        <dbReference type="PROSITE-ProRule" id="PRU00339"/>
    </source>
</evidence>
<proteinExistence type="inferred from homology"/>
<keyword evidence="2" id="KW-0963">Cytoplasm</keyword>
<dbReference type="OrthoDB" id="1090267at2"/>
<dbReference type="AlphaFoldDB" id="A0A4R7ESL0"/>
<keyword evidence="10" id="KW-1185">Reference proteome</keyword>
<comment type="caution">
    <text evidence="9">The sequence shown here is derived from an EMBL/GenBank/DDBJ whole genome shotgun (WGS) entry which is preliminary data.</text>
</comment>
<dbReference type="Pfam" id="PF13424">
    <property type="entry name" value="TPR_12"/>
    <property type="match status" value="2"/>
</dbReference>
<dbReference type="Gene3D" id="1.25.40.10">
    <property type="entry name" value="Tetratricopeptide repeat domain"/>
    <property type="match status" value="2"/>
</dbReference>
<dbReference type="EMBL" id="SOAG01000038">
    <property type="protein sequence ID" value="TDS51432.1"/>
    <property type="molecule type" value="Genomic_DNA"/>
</dbReference>
<keyword evidence="8" id="KW-0472">Membrane</keyword>
<dbReference type="PROSITE" id="PS50005">
    <property type="entry name" value="TPR"/>
    <property type="match status" value="2"/>
</dbReference>
<dbReference type="PANTHER" id="PTHR46630:SF1">
    <property type="entry name" value="TETRATRICOPEPTIDE REPEAT PROTEIN 29"/>
    <property type="match status" value="1"/>
</dbReference>
<keyword evidence="7" id="KW-0175">Coiled coil</keyword>
<comment type="subcellular location">
    <subcellularLocation>
        <location evidence="1">Cytoplasm</location>
    </subcellularLocation>
</comment>
<keyword evidence="8" id="KW-0812">Transmembrane</keyword>
<evidence type="ECO:0000256" key="7">
    <source>
        <dbReference type="SAM" id="Coils"/>
    </source>
</evidence>
<dbReference type="PANTHER" id="PTHR46630">
    <property type="entry name" value="TETRATRICOPEPTIDE REPEAT PROTEIN 29"/>
    <property type="match status" value="1"/>
</dbReference>
<feature type="transmembrane region" description="Helical" evidence="8">
    <location>
        <begin position="7"/>
        <end position="26"/>
    </location>
</feature>
<feature type="repeat" description="TPR" evidence="6">
    <location>
        <begin position="208"/>
        <end position="241"/>
    </location>
</feature>
<keyword evidence="4 6" id="KW-0802">TPR repeat</keyword>
<dbReference type="SUPFAM" id="SSF48452">
    <property type="entry name" value="TPR-like"/>
    <property type="match status" value="1"/>
</dbReference>
<accession>A0A4R7ESL0</accession>
<reference evidence="9 10" key="1">
    <citation type="submission" date="2019-03" db="EMBL/GenBank/DDBJ databases">
        <title>Genomic Encyclopedia of Archaeal and Bacterial Type Strains, Phase II (KMG-II): from individual species to whole genera.</title>
        <authorList>
            <person name="Goeker M."/>
        </authorList>
    </citation>
    <scope>NUCLEOTIDE SEQUENCE [LARGE SCALE GENOMIC DNA]</scope>
    <source>
        <strain evidence="9 10">DSM 28213</strain>
    </source>
</reference>
<evidence type="ECO:0000256" key="1">
    <source>
        <dbReference type="ARBA" id="ARBA00004496"/>
    </source>
</evidence>
<evidence type="ECO:0000256" key="3">
    <source>
        <dbReference type="ARBA" id="ARBA00022737"/>
    </source>
</evidence>
<dbReference type="InterPro" id="IPR019734">
    <property type="entry name" value="TPR_rpt"/>
</dbReference>
<dbReference type="InterPro" id="IPR011990">
    <property type="entry name" value="TPR-like_helical_dom_sf"/>
</dbReference>
<comment type="similarity">
    <text evidence="5">Belongs to the Rap family.</text>
</comment>
<keyword evidence="8" id="KW-1133">Transmembrane helix</keyword>
<evidence type="ECO:0000256" key="5">
    <source>
        <dbReference type="ARBA" id="ARBA00038253"/>
    </source>
</evidence>
<evidence type="ECO:0000313" key="9">
    <source>
        <dbReference type="EMBL" id="TDS51432.1"/>
    </source>
</evidence>
<dbReference type="SUPFAM" id="SSF46894">
    <property type="entry name" value="C-terminal effector domain of the bipartite response regulators"/>
    <property type="match status" value="1"/>
</dbReference>
<sequence>MDKTNKYRVLVAFLSVIILVLLYLFLSEKKYINLSLKSMPPILTENYSTYKDELDSLLQANVEEAKNRINIYYAEAHDKEDTLQLSYLYYYKAIVKRKWGIQSDSAEFFLKRSIIYSEKWNNLELASKARYRLGVHFMEKHNYPVSLNYFLEAKDYFKKTDSTNLMLANIYNMLGSTYTLLGELEKGLYYHKKAYPLFQRKRDSLGLAAHYSNISKVYQSNGDLPKAIDYLKSSVRIYKNNKDTINWTNCLVDLSNTALGLKKYEEAKYYINQAYNLASLAKDTISRGHIMIHYGNIYRAEGNQKKALEYYTQGLQLAKSAYIEQIDLYVLKNIADIYIESKQYERAYPYINRYYVLKDSISGAGVRDKINVLQYDNELQQKQTENEIERQKYRNVVLIYTIVVLFFCLILLSFWFMYRNKVKSLRISKLKNIRLEEKVKAEQEFLKLQSQQHEREIEAKAQLQKVQQLQYEFELQSKKELENLKIKQFEIEMEAKNRELVGINLQLLSKNKLMDEIEEIVNKKPSNIENSFFELKKTIRLNRNQEEDWIQFKKVFEKIHPNFFEILSEKYSALTKTEIRICTYIKIKMAIDQISDLLNVSHQSVLTSRYRIRKKFQLKREEDLDEFIRNI</sequence>
<name>A0A4R7ESL0_9FLAO</name>
<gene>
    <name evidence="9" type="ORF">C8P70_1383</name>
</gene>
<dbReference type="GO" id="GO:0006355">
    <property type="term" value="P:regulation of DNA-templated transcription"/>
    <property type="evidence" value="ECO:0007669"/>
    <property type="project" value="InterPro"/>
</dbReference>
<dbReference type="GO" id="GO:0003677">
    <property type="term" value="F:DNA binding"/>
    <property type="evidence" value="ECO:0007669"/>
    <property type="project" value="InterPro"/>
</dbReference>
<dbReference type="Proteomes" id="UP000295215">
    <property type="component" value="Unassembled WGS sequence"/>
</dbReference>
<feature type="transmembrane region" description="Helical" evidence="8">
    <location>
        <begin position="397"/>
        <end position="418"/>
    </location>
</feature>
<dbReference type="SMART" id="SM00028">
    <property type="entry name" value="TPR"/>
    <property type="match status" value="6"/>
</dbReference>
<dbReference type="InterPro" id="IPR016032">
    <property type="entry name" value="Sig_transdc_resp-reg_C-effctor"/>
</dbReference>
<evidence type="ECO:0000313" key="10">
    <source>
        <dbReference type="Proteomes" id="UP000295215"/>
    </source>
</evidence>
<keyword evidence="3" id="KW-0677">Repeat</keyword>
<dbReference type="InterPro" id="IPR051476">
    <property type="entry name" value="Bac_ResReg_Asp_Phosphatase"/>
</dbReference>
<protein>
    <submittedName>
        <fullName evidence="9">Tetratricopeptide repeat protein</fullName>
    </submittedName>
</protein>
<organism evidence="9 10">
    <name type="scientific">Myroides indicus</name>
    <dbReference type="NCBI Taxonomy" id="1323422"/>
    <lineage>
        <taxon>Bacteria</taxon>
        <taxon>Pseudomonadati</taxon>
        <taxon>Bacteroidota</taxon>
        <taxon>Flavobacteriia</taxon>
        <taxon>Flavobacteriales</taxon>
        <taxon>Flavobacteriaceae</taxon>
        <taxon>Myroides</taxon>
    </lineage>
</organism>
<feature type="repeat" description="TPR" evidence="6">
    <location>
        <begin position="288"/>
        <end position="321"/>
    </location>
</feature>
<feature type="coiled-coil region" evidence="7">
    <location>
        <begin position="436"/>
        <end position="506"/>
    </location>
</feature>
<evidence type="ECO:0000256" key="8">
    <source>
        <dbReference type="SAM" id="Phobius"/>
    </source>
</evidence>
<evidence type="ECO:0000256" key="2">
    <source>
        <dbReference type="ARBA" id="ARBA00022490"/>
    </source>
</evidence>